<dbReference type="GeneID" id="86820481"/>
<dbReference type="InterPro" id="IPR012505">
    <property type="entry name" value="YbbR"/>
</dbReference>
<dbReference type="HOGENOM" id="CLU_039811_4_0_9"/>
<gene>
    <name evidence="2" type="ORF">RUMHYD_01219</name>
</gene>
<dbReference type="Proteomes" id="UP000003100">
    <property type="component" value="Unassembled WGS sequence"/>
</dbReference>
<organism evidence="2 3">
    <name type="scientific">Blautia hydrogenotrophica (strain DSM 10507 / JCM 14656 / S5a33)</name>
    <name type="common">Ruminococcus hydrogenotrophicus</name>
    <dbReference type="NCBI Taxonomy" id="476272"/>
    <lineage>
        <taxon>Bacteria</taxon>
        <taxon>Bacillati</taxon>
        <taxon>Bacillota</taxon>
        <taxon>Clostridia</taxon>
        <taxon>Lachnospirales</taxon>
        <taxon>Lachnospiraceae</taxon>
        <taxon>Blautia</taxon>
    </lineage>
</organism>
<keyword evidence="1" id="KW-1133">Transmembrane helix</keyword>
<feature type="transmembrane region" description="Helical" evidence="1">
    <location>
        <begin position="9"/>
        <end position="29"/>
    </location>
</feature>
<keyword evidence="1" id="KW-0812">Transmembrane</keyword>
<evidence type="ECO:0000313" key="2">
    <source>
        <dbReference type="EMBL" id="EEG49838.1"/>
    </source>
</evidence>
<keyword evidence="3" id="KW-1185">Reference proteome</keyword>
<keyword evidence="1" id="KW-0472">Membrane</keyword>
<dbReference type="AlphaFoldDB" id="C0CK49"/>
<dbReference type="InterPro" id="IPR053154">
    <property type="entry name" value="c-di-AMP_regulator"/>
</dbReference>
<reference evidence="2 3" key="2">
    <citation type="submission" date="2009-02" db="EMBL/GenBank/DDBJ databases">
        <title>Draft genome sequence of Blautia hydrogenotrophica DSM 10507 (Ruminococcus hydrogenotrophicus DSM 10507).</title>
        <authorList>
            <person name="Sudarsanam P."/>
            <person name="Ley R."/>
            <person name="Guruge J."/>
            <person name="Turnbaugh P.J."/>
            <person name="Mahowald M."/>
            <person name="Liep D."/>
            <person name="Gordon J."/>
        </authorList>
    </citation>
    <scope>NUCLEOTIDE SEQUENCE [LARGE SCALE GENOMIC DNA]</scope>
    <source>
        <strain evidence="3">DSM 10507 / JCM 14656 / S5a33</strain>
    </source>
</reference>
<dbReference type="Pfam" id="PF07949">
    <property type="entry name" value="YbbR"/>
    <property type="match status" value="1"/>
</dbReference>
<dbReference type="EMBL" id="ACBZ01000058">
    <property type="protein sequence ID" value="EEG49838.1"/>
    <property type="molecule type" value="Genomic_DNA"/>
</dbReference>
<dbReference type="PANTHER" id="PTHR37804">
    <property type="entry name" value="CDAA REGULATORY PROTEIN CDAR"/>
    <property type="match status" value="1"/>
</dbReference>
<dbReference type="PATRIC" id="fig|476272.21.peg.2566"/>
<dbReference type="RefSeq" id="WP_005947157.1">
    <property type="nucleotide sequence ID" value="NZ_CP136423.1"/>
</dbReference>
<sequence>MKKSLTTNIPLKIMSVLAAILIWLIIVNVDNPIKTRTFQDVPVEVLNEAYIESGGKMCLIPENQDSVNVTVTGKRKIVDDLTKEDLKATADLKQVVDLDTEPIMVPITVTCAGIDQNNAQAAPRNMEIQIEEMMTQEFIVTVDTGDEKPGKGYEIGSVEANPEKVRITGPQSLIRKIDQVIAYVDDVEGITSDTTKQVQLKIIDKNQEGLSESQMKYLKYDISSPEVSVTVNLWKVKSDVTVKADYVGAPADGYKVNGLTMTPSEISVAGDEEALRELEEQGNTIWISADQIDVSGHSEDFETKINLTDFLPSNLKLTSGTSETLIVKTEILPLGSQAYTISTKDITVKNAPSNLEVVFETDKIEIRVRENGASLDSLKVSDIQASINLDGKKAGSYQIPVEVVLPDGYTLVSEINTDVKLSETTEVTIPGE</sequence>
<dbReference type="PANTHER" id="PTHR37804:SF1">
    <property type="entry name" value="CDAA REGULATORY PROTEIN CDAR"/>
    <property type="match status" value="1"/>
</dbReference>
<dbReference type="Gene3D" id="2.170.120.30">
    <property type="match status" value="2"/>
</dbReference>
<comment type="caution">
    <text evidence="2">The sequence shown here is derived from an EMBL/GenBank/DDBJ whole genome shotgun (WGS) entry which is preliminary data.</text>
</comment>
<dbReference type="eggNOG" id="COG4856">
    <property type="taxonomic scope" value="Bacteria"/>
</dbReference>
<accession>C0CK49</accession>
<reference evidence="2 3" key="1">
    <citation type="submission" date="2009-01" db="EMBL/GenBank/DDBJ databases">
        <authorList>
            <person name="Fulton L."/>
            <person name="Clifton S."/>
            <person name="Fulton B."/>
            <person name="Xu J."/>
            <person name="Minx P."/>
            <person name="Pepin K.H."/>
            <person name="Johnson M."/>
            <person name="Bhonagiri V."/>
            <person name="Nash W.E."/>
            <person name="Mardis E.R."/>
            <person name="Wilson R.K."/>
        </authorList>
    </citation>
    <scope>NUCLEOTIDE SEQUENCE [LARGE SCALE GENOMIC DNA]</scope>
    <source>
        <strain evidence="3">DSM 10507 / JCM 14656 / S5a33</strain>
    </source>
</reference>
<protein>
    <recommendedName>
        <fullName evidence="4">YbbR-like protein</fullName>
    </recommendedName>
</protein>
<evidence type="ECO:0008006" key="4">
    <source>
        <dbReference type="Google" id="ProtNLM"/>
    </source>
</evidence>
<proteinExistence type="predicted"/>
<evidence type="ECO:0000313" key="3">
    <source>
        <dbReference type="Proteomes" id="UP000003100"/>
    </source>
</evidence>
<name>C0CK49_BLAHS</name>
<dbReference type="Gene3D" id="2.170.120.40">
    <property type="entry name" value="YbbR-like domain"/>
    <property type="match status" value="2"/>
</dbReference>
<evidence type="ECO:0000256" key="1">
    <source>
        <dbReference type="SAM" id="Phobius"/>
    </source>
</evidence>